<dbReference type="OrthoDB" id="258392at2759"/>
<dbReference type="EMBL" id="BGPR01029058">
    <property type="protein sequence ID" value="GBO00622.1"/>
    <property type="molecule type" value="Genomic_DNA"/>
</dbReference>
<sequence length="200" mass="22961">MCHRADFDVLRQIGSEPVQQIYQTHQTMVEEISNYSGLDYSIGVNSFNLFDTLDIERMHNLTVPEWAIYYWDEMRFLAYGVIFPTFYSSPIQLRLRTGPFLEIVTANLKNKINGNTPDLKVVMNSDGREEYRHWGNAARPGTFLCAVTDGSRSEQDKDYKGEAKTPLRELLQQLLCALRRMMVSVAVKQRNASTKPSKAL</sequence>
<organism evidence="2 3">
    <name type="scientific">Araneus ventricosus</name>
    <name type="common">Orbweaver spider</name>
    <name type="synonym">Epeira ventricosa</name>
    <dbReference type="NCBI Taxonomy" id="182803"/>
    <lineage>
        <taxon>Eukaryota</taxon>
        <taxon>Metazoa</taxon>
        <taxon>Ecdysozoa</taxon>
        <taxon>Arthropoda</taxon>
        <taxon>Chelicerata</taxon>
        <taxon>Arachnida</taxon>
        <taxon>Araneae</taxon>
        <taxon>Araneomorphae</taxon>
        <taxon>Entelegynae</taxon>
        <taxon>Araneoidea</taxon>
        <taxon>Araneidae</taxon>
        <taxon>Araneus</taxon>
    </lineage>
</organism>
<accession>A0A4Y2TIZ9</accession>
<dbReference type="Proteomes" id="UP000499080">
    <property type="component" value="Unassembled WGS sequence"/>
</dbReference>
<proteinExistence type="predicted"/>
<name>A0A4Y2TIZ9_ARAVE</name>
<dbReference type="InterPro" id="IPR029033">
    <property type="entry name" value="His_PPase_superfam"/>
</dbReference>
<comment type="caution">
    <text evidence="2">The sequence shown here is derived from an EMBL/GenBank/DDBJ whole genome shotgun (WGS) entry which is preliminary data.</text>
</comment>
<dbReference type="EMBL" id="BGPR01029060">
    <property type="protein sequence ID" value="GBO00623.1"/>
    <property type="molecule type" value="Genomic_DNA"/>
</dbReference>
<protein>
    <submittedName>
        <fullName evidence="2">Uncharacterized protein</fullName>
    </submittedName>
</protein>
<keyword evidence="3" id="KW-1185">Reference proteome</keyword>
<reference evidence="2 3" key="1">
    <citation type="journal article" date="2019" name="Sci. Rep.">
        <title>Orb-weaving spider Araneus ventricosus genome elucidates the spidroin gene catalogue.</title>
        <authorList>
            <person name="Kono N."/>
            <person name="Nakamura H."/>
            <person name="Ohtoshi R."/>
            <person name="Moran D.A.P."/>
            <person name="Shinohara A."/>
            <person name="Yoshida Y."/>
            <person name="Fujiwara M."/>
            <person name="Mori M."/>
            <person name="Tomita M."/>
            <person name="Arakawa K."/>
        </authorList>
    </citation>
    <scope>NUCLEOTIDE SEQUENCE [LARGE SCALE GENOMIC DNA]</scope>
</reference>
<dbReference type="SUPFAM" id="SSF53254">
    <property type="entry name" value="Phosphoglycerate mutase-like"/>
    <property type="match status" value="1"/>
</dbReference>
<gene>
    <name evidence="1" type="ORF">AVEN_107031_1</name>
    <name evidence="2" type="ORF">AVEN_168217_1</name>
</gene>
<dbReference type="Gene3D" id="3.40.50.1240">
    <property type="entry name" value="Phosphoglycerate mutase-like"/>
    <property type="match status" value="1"/>
</dbReference>
<evidence type="ECO:0000313" key="3">
    <source>
        <dbReference type="Proteomes" id="UP000499080"/>
    </source>
</evidence>
<dbReference type="AlphaFoldDB" id="A0A4Y2TIZ9"/>
<evidence type="ECO:0000313" key="2">
    <source>
        <dbReference type="EMBL" id="GBO00623.1"/>
    </source>
</evidence>
<evidence type="ECO:0000313" key="1">
    <source>
        <dbReference type="EMBL" id="GBO00622.1"/>
    </source>
</evidence>
<dbReference type="GO" id="GO:0016791">
    <property type="term" value="F:phosphatase activity"/>
    <property type="evidence" value="ECO:0007669"/>
    <property type="project" value="UniProtKB-ARBA"/>
</dbReference>